<dbReference type="Proteomes" id="UP001056766">
    <property type="component" value="Unassembled WGS sequence"/>
</dbReference>
<accession>A0A9E4ZHF7</accession>
<evidence type="ECO:0000313" key="2">
    <source>
        <dbReference type="Proteomes" id="UP001056766"/>
    </source>
</evidence>
<comment type="caution">
    <text evidence="1">The sequence shown here is derived from an EMBL/GenBank/DDBJ whole genome shotgun (WGS) entry which is preliminary data.</text>
</comment>
<evidence type="ECO:0000313" key="1">
    <source>
        <dbReference type="EMBL" id="MCM1987722.1"/>
    </source>
</evidence>
<keyword evidence="2" id="KW-1185">Reference proteome</keyword>
<evidence type="ECO:0008006" key="3">
    <source>
        <dbReference type="Google" id="ProtNLM"/>
    </source>
</evidence>
<protein>
    <recommendedName>
        <fullName evidence="3">GTPase</fullName>
    </recommendedName>
</protein>
<reference evidence="1" key="2">
    <citation type="submission" date="2021-04" db="EMBL/GenBank/DDBJ databases">
        <authorList>
            <person name="Dong X."/>
        </authorList>
    </citation>
    <scope>NUCLEOTIDE SEQUENCE</scope>
    <source>
        <strain evidence="1">LLY</strain>
    </source>
</reference>
<reference evidence="1" key="1">
    <citation type="journal article" date="2021" name="mSystems">
        <title>Bacteria and Archaea Synergistically Convert Glycine Betaine to Biogenic Methane in the Formosa Cold Seep of the South China Sea.</title>
        <authorList>
            <person name="Li L."/>
            <person name="Zhang W."/>
            <person name="Zhang S."/>
            <person name="Song L."/>
            <person name="Sun Q."/>
            <person name="Zhang H."/>
            <person name="Xiang H."/>
            <person name="Dong X."/>
        </authorList>
    </citation>
    <scope>NUCLEOTIDE SEQUENCE</scope>
    <source>
        <strain evidence="1">LLY</strain>
    </source>
</reference>
<dbReference type="EMBL" id="JAGSOI010000066">
    <property type="protein sequence ID" value="MCM1987722.1"/>
    <property type="molecule type" value="Genomic_DNA"/>
</dbReference>
<sequence>MLYHIEVYFYWGLFWGAGMSENTLIFVYNADSGLINEMKDYVHKIVSPSTYGCNLCAITYGNTGIKAEWKSFVDDLGIPVKFLHKDEFYEKYGEKESSFPCAYLENSNKLDLFISSDEINNCSTLEELMSLVTLKVNELLGN</sequence>
<organism evidence="1 2">
    <name type="scientific">Methanococcoides seepicolus</name>
    <dbReference type="NCBI Taxonomy" id="2828780"/>
    <lineage>
        <taxon>Archaea</taxon>
        <taxon>Methanobacteriati</taxon>
        <taxon>Methanobacteriota</taxon>
        <taxon>Stenosarchaea group</taxon>
        <taxon>Methanomicrobia</taxon>
        <taxon>Methanosarcinales</taxon>
        <taxon>Methanosarcinaceae</taxon>
        <taxon>Methanococcoides</taxon>
    </lineage>
</organism>
<gene>
    <name evidence="1" type="ORF">KDK67_12150</name>
</gene>
<name>A0A9E4ZHF7_9EURY</name>
<proteinExistence type="predicted"/>
<dbReference type="AlphaFoldDB" id="A0A9E4ZHF7"/>